<accession>A0A9D4CFS6</accession>
<evidence type="ECO:0000313" key="3">
    <source>
        <dbReference type="Proteomes" id="UP000828390"/>
    </source>
</evidence>
<keyword evidence="3" id="KW-1185">Reference proteome</keyword>
<reference evidence="2" key="2">
    <citation type="submission" date="2020-11" db="EMBL/GenBank/DDBJ databases">
        <authorList>
            <person name="McCartney M.A."/>
            <person name="Auch B."/>
            <person name="Kono T."/>
            <person name="Mallez S."/>
            <person name="Becker A."/>
            <person name="Gohl D.M."/>
            <person name="Silverstein K.A.T."/>
            <person name="Koren S."/>
            <person name="Bechman K.B."/>
            <person name="Herman A."/>
            <person name="Abrahante J.E."/>
            <person name="Garbe J."/>
        </authorList>
    </citation>
    <scope>NUCLEOTIDE SEQUENCE</scope>
    <source>
        <strain evidence="2">Duluth1</strain>
        <tissue evidence="2">Whole animal</tissue>
    </source>
</reference>
<dbReference type="Proteomes" id="UP000828390">
    <property type="component" value="Unassembled WGS sequence"/>
</dbReference>
<protein>
    <submittedName>
        <fullName evidence="2">Uncharacterized protein</fullName>
    </submittedName>
</protein>
<gene>
    <name evidence="2" type="ORF">DPMN_050260</name>
</gene>
<comment type="caution">
    <text evidence="2">The sequence shown here is derived from an EMBL/GenBank/DDBJ whole genome shotgun (WGS) entry which is preliminary data.</text>
</comment>
<name>A0A9D4CFS6_DREPO</name>
<dbReference type="AlphaFoldDB" id="A0A9D4CFS6"/>
<evidence type="ECO:0000313" key="2">
    <source>
        <dbReference type="EMBL" id="KAH3724443.1"/>
    </source>
</evidence>
<evidence type="ECO:0000256" key="1">
    <source>
        <dbReference type="SAM" id="Coils"/>
    </source>
</evidence>
<keyword evidence="1" id="KW-0175">Coiled coil</keyword>
<sequence>MNSLSIHQKIIAGAQTKIGGLSLIVKTRKVERKLLYQTSHTFCHFIFSEQKADLFDRDSPDWAPSVSMCCQAPSTPAPKVAAERFERRKKRADTARSLIQELSDNNTPELQPDVNLDSAKNVQTDMLASDVESLEHENKRLKLENENQKTSIRNASMFSQETLKDNDERMRYFTGLSCFCHCTIIYILI</sequence>
<feature type="coiled-coil region" evidence="1">
    <location>
        <begin position="124"/>
        <end position="151"/>
    </location>
</feature>
<reference evidence="2" key="1">
    <citation type="journal article" date="2019" name="bioRxiv">
        <title>The Genome of the Zebra Mussel, Dreissena polymorpha: A Resource for Invasive Species Research.</title>
        <authorList>
            <person name="McCartney M.A."/>
            <person name="Auch B."/>
            <person name="Kono T."/>
            <person name="Mallez S."/>
            <person name="Zhang Y."/>
            <person name="Obille A."/>
            <person name="Becker A."/>
            <person name="Abrahante J.E."/>
            <person name="Garbe J."/>
            <person name="Badalamenti J.P."/>
            <person name="Herman A."/>
            <person name="Mangelson H."/>
            <person name="Liachko I."/>
            <person name="Sullivan S."/>
            <person name="Sone E.D."/>
            <person name="Koren S."/>
            <person name="Silverstein K.A.T."/>
            <person name="Beckman K.B."/>
            <person name="Gohl D.M."/>
        </authorList>
    </citation>
    <scope>NUCLEOTIDE SEQUENCE</scope>
    <source>
        <strain evidence="2">Duluth1</strain>
        <tissue evidence="2">Whole animal</tissue>
    </source>
</reference>
<organism evidence="2 3">
    <name type="scientific">Dreissena polymorpha</name>
    <name type="common">Zebra mussel</name>
    <name type="synonym">Mytilus polymorpha</name>
    <dbReference type="NCBI Taxonomy" id="45954"/>
    <lineage>
        <taxon>Eukaryota</taxon>
        <taxon>Metazoa</taxon>
        <taxon>Spiralia</taxon>
        <taxon>Lophotrochozoa</taxon>
        <taxon>Mollusca</taxon>
        <taxon>Bivalvia</taxon>
        <taxon>Autobranchia</taxon>
        <taxon>Heteroconchia</taxon>
        <taxon>Euheterodonta</taxon>
        <taxon>Imparidentia</taxon>
        <taxon>Neoheterodontei</taxon>
        <taxon>Myida</taxon>
        <taxon>Dreissenoidea</taxon>
        <taxon>Dreissenidae</taxon>
        <taxon>Dreissena</taxon>
    </lineage>
</organism>
<dbReference type="EMBL" id="JAIWYP010000012">
    <property type="protein sequence ID" value="KAH3724443.1"/>
    <property type="molecule type" value="Genomic_DNA"/>
</dbReference>
<proteinExistence type="predicted"/>